<sequence>MTVESIVFYVFATLTVVGALGVISMKNAVQAVLCLVLTFFSAAALWMLLEAEFLAVTLVLVYVGAVMVLFLFVVMMLDVDYASLRAGFSKYLPLGVITALALFGAIYWVIRSQVLGEIPEPAKNSADYSNVTVLGRLLYTDYFYAFEIAGVILLVAIIAAISLTFRGRRERRGQSVPLQHQTMREERLKIVSMESGRRQDAHLKPKKTSSKKEAPKDGVAKKSSSKKEPSKNKQDEAEKSEGKGS</sequence>
<keyword evidence="4" id="KW-0874">Quinone</keyword>
<dbReference type="OrthoDB" id="9795409at2"/>
<proteinExistence type="inferred from homology"/>
<evidence type="ECO:0000313" key="7">
    <source>
        <dbReference type="Proteomes" id="UP000247689"/>
    </source>
</evidence>
<dbReference type="Pfam" id="PF00499">
    <property type="entry name" value="Oxidored_q3"/>
    <property type="match status" value="1"/>
</dbReference>
<keyword evidence="4" id="KW-0472">Membrane</keyword>
<keyword evidence="4" id="KW-1003">Cell membrane</keyword>
<dbReference type="GO" id="GO:0048038">
    <property type="term" value="F:quinone binding"/>
    <property type="evidence" value="ECO:0007669"/>
    <property type="project" value="UniProtKB-UniRule"/>
</dbReference>
<keyword evidence="4" id="KW-0812">Transmembrane</keyword>
<comment type="subunit">
    <text evidence="3">Composed of 13 different subunits. Subunits NuoA, H, J, K, L, M, N constitute the membrane sector of the complex.</text>
</comment>
<feature type="compositionally biased region" description="Basic and acidic residues" evidence="5">
    <location>
        <begin position="210"/>
        <end position="245"/>
    </location>
</feature>
<dbReference type="AlphaFoldDB" id="A0A318D5B2"/>
<dbReference type="GO" id="GO:0008137">
    <property type="term" value="F:NADH dehydrogenase (ubiquinone) activity"/>
    <property type="evidence" value="ECO:0007669"/>
    <property type="project" value="UniProtKB-UniRule"/>
</dbReference>
<dbReference type="Gene3D" id="1.20.120.1200">
    <property type="entry name" value="NADH-ubiquinone/plastoquinone oxidoreductase chain 6, subunit NuoJ"/>
    <property type="match status" value="1"/>
</dbReference>
<dbReference type="EMBL" id="QICH01000001">
    <property type="protein sequence ID" value="PXF64522.1"/>
    <property type="molecule type" value="Genomic_DNA"/>
</dbReference>
<evidence type="ECO:0000256" key="2">
    <source>
        <dbReference type="ARBA" id="ARBA00019907"/>
    </source>
</evidence>
<dbReference type="InterPro" id="IPR042106">
    <property type="entry name" value="Nuo/plastoQ_OxRdtase_6_NuoJ"/>
</dbReference>
<evidence type="ECO:0000256" key="3">
    <source>
        <dbReference type="ARBA" id="ARBA00025811"/>
    </source>
</evidence>
<dbReference type="PANTHER" id="PTHR33269:SF17">
    <property type="entry name" value="NADH-UBIQUINONE OXIDOREDUCTASE CHAIN 6"/>
    <property type="match status" value="1"/>
</dbReference>
<organism evidence="6 7">
    <name type="scientific">Kangiella spongicola</name>
    <dbReference type="NCBI Taxonomy" id="796379"/>
    <lineage>
        <taxon>Bacteria</taxon>
        <taxon>Pseudomonadati</taxon>
        <taxon>Pseudomonadota</taxon>
        <taxon>Gammaproteobacteria</taxon>
        <taxon>Kangiellales</taxon>
        <taxon>Kangiellaceae</taxon>
        <taxon>Kangiella</taxon>
    </lineage>
</organism>
<dbReference type="GO" id="GO:0005886">
    <property type="term" value="C:plasma membrane"/>
    <property type="evidence" value="ECO:0007669"/>
    <property type="project" value="UniProtKB-SubCell"/>
</dbReference>
<feature type="transmembrane region" description="Helical" evidence="4">
    <location>
        <begin position="31"/>
        <end position="49"/>
    </location>
</feature>
<keyword evidence="7" id="KW-1185">Reference proteome</keyword>
<evidence type="ECO:0000313" key="6">
    <source>
        <dbReference type="EMBL" id="PXF64522.1"/>
    </source>
</evidence>
<dbReference type="InterPro" id="IPR001457">
    <property type="entry name" value="NADH_UbQ/plastoQ_OxRdtase_su6"/>
</dbReference>
<keyword evidence="4" id="KW-1133">Transmembrane helix</keyword>
<comment type="subcellular location">
    <subcellularLocation>
        <location evidence="4">Cell membrane</location>
        <topology evidence="4">Multi-pass membrane protein</topology>
    </subcellularLocation>
</comment>
<comment type="caution">
    <text evidence="6">The sequence shown here is derived from an EMBL/GenBank/DDBJ whole genome shotgun (WGS) entry which is preliminary data.</text>
</comment>
<dbReference type="PANTHER" id="PTHR33269">
    <property type="entry name" value="NADH-UBIQUINONE OXIDOREDUCTASE CHAIN 6"/>
    <property type="match status" value="1"/>
</dbReference>
<feature type="transmembrane region" description="Helical" evidence="4">
    <location>
        <begin position="142"/>
        <end position="165"/>
    </location>
</feature>
<accession>A0A318D5B2</accession>
<reference evidence="6 7" key="1">
    <citation type="submission" date="2018-05" db="EMBL/GenBank/DDBJ databases">
        <title>Kangiella spongicola genome sequence.</title>
        <authorList>
            <person name="Maclea K.S."/>
            <person name="Goen A.E."/>
            <person name="Kelley C."/>
            <person name="Underriner A."/>
            <person name="Silverwood T."/>
            <person name="Trachtenberg A.M."/>
        </authorList>
    </citation>
    <scope>NUCLEOTIDE SEQUENCE [LARGE SCALE GENOMIC DNA]</scope>
    <source>
        <strain evidence="6 7">ATCC BAA-2076</strain>
    </source>
</reference>
<gene>
    <name evidence="6" type="ORF">DL796_05120</name>
</gene>
<evidence type="ECO:0000256" key="4">
    <source>
        <dbReference type="RuleBase" id="RU004429"/>
    </source>
</evidence>
<feature type="region of interest" description="Disordered" evidence="5">
    <location>
        <begin position="190"/>
        <end position="245"/>
    </location>
</feature>
<feature type="transmembrane region" description="Helical" evidence="4">
    <location>
        <begin position="55"/>
        <end position="79"/>
    </location>
</feature>
<comment type="catalytic activity">
    <reaction evidence="4">
        <text>a quinone + NADH + 5 H(+)(in) = a quinol + NAD(+) + 4 H(+)(out)</text>
        <dbReference type="Rhea" id="RHEA:57888"/>
        <dbReference type="ChEBI" id="CHEBI:15378"/>
        <dbReference type="ChEBI" id="CHEBI:24646"/>
        <dbReference type="ChEBI" id="CHEBI:57540"/>
        <dbReference type="ChEBI" id="CHEBI:57945"/>
        <dbReference type="ChEBI" id="CHEBI:132124"/>
    </reaction>
</comment>
<protein>
    <recommendedName>
        <fullName evidence="2 4">NADH-quinone oxidoreductase subunit J</fullName>
        <ecNumber evidence="4">7.1.1.-</ecNumber>
    </recommendedName>
</protein>
<evidence type="ECO:0000256" key="5">
    <source>
        <dbReference type="SAM" id="MobiDB-lite"/>
    </source>
</evidence>
<dbReference type="NCBIfam" id="NF005164">
    <property type="entry name" value="PRK06638.1-4"/>
    <property type="match status" value="1"/>
</dbReference>
<feature type="transmembrane region" description="Helical" evidence="4">
    <location>
        <begin position="91"/>
        <end position="110"/>
    </location>
</feature>
<dbReference type="EC" id="7.1.1.-" evidence="4"/>
<name>A0A318D5B2_9GAMM</name>
<feature type="compositionally biased region" description="Basic and acidic residues" evidence="5">
    <location>
        <begin position="190"/>
        <end position="203"/>
    </location>
</feature>
<dbReference type="Proteomes" id="UP000247689">
    <property type="component" value="Unassembled WGS sequence"/>
</dbReference>
<keyword evidence="4" id="KW-0520">NAD</keyword>
<feature type="transmembrane region" description="Helical" evidence="4">
    <location>
        <begin position="6"/>
        <end position="24"/>
    </location>
</feature>
<evidence type="ECO:0000256" key="1">
    <source>
        <dbReference type="ARBA" id="ARBA00005698"/>
    </source>
</evidence>
<comment type="function">
    <text evidence="4">NDH-1 shuttles electrons from NADH, via FMN and iron-sulfur (Fe-S) centers, to quinones in the respiratory chain. Couples the redox reaction to proton translocation (for every two electrons transferred, four hydrogen ions are translocated across the cytoplasmic membrane), and thus conserves the redox energy in a proton gradient.</text>
</comment>
<comment type="similarity">
    <text evidence="1 4">Belongs to the complex I subunit 6 family.</text>
</comment>
<dbReference type="RefSeq" id="WP_110200570.1">
    <property type="nucleotide sequence ID" value="NZ_QICH01000001.1"/>
</dbReference>